<dbReference type="InterPro" id="IPR002347">
    <property type="entry name" value="SDR_fam"/>
</dbReference>
<dbReference type="PRINTS" id="PR00081">
    <property type="entry name" value="GDHRDH"/>
</dbReference>
<keyword evidence="2" id="KW-0560">Oxidoreductase</keyword>
<dbReference type="InterPro" id="IPR057326">
    <property type="entry name" value="KR_dom"/>
</dbReference>
<dbReference type="SUPFAM" id="SSF51735">
    <property type="entry name" value="NAD(P)-binding Rossmann-fold domains"/>
    <property type="match status" value="1"/>
</dbReference>
<dbReference type="NCBIfam" id="NF005309">
    <property type="entry name" value="PRK06841.1"/>
    <property type="match status" value="1"/>
</dbReference>
<gene>
    <name evidence="4" type="ORF">JL107_13395</name>
</gene>
<evidence type="ECO:0000256" key="1">
    <source>
        <dbReference type="ARBA" id="ARBA00006484"/>
    </source>
</evidence>
<dbReference type="PANTHER" id="PTHR42760:SF115">
    <property type="entry name" value="3-OXOACYL-[ACYL-CARRIER-PROTEIN] REDUCTASE FABG"/>
    <property type="match status" value="1"/>
</dbReference>
<dbReference type="NCBIfam" id="NF005559">
    <property type="entry name" value="PRK07231.1"/>
    <property type="match status" value="1"/>
</dbReference>
<dbReference type="Proteomes" id="UP000663801">
    <property type="component" value="Unassembled WGS sequence"/>
</dbReference>
<dbReference type="Gene3D" id="3.40.50.720">
    <property type="entry name" value="NAD(P)-binding Rossmann-like Domain"/>
    <property type="match status" value="1"/>
</dbReference>
<feature type="domain" description="Ketoreductase" evidence="3">
    <location>
        <begin position="27"/>
        <end position="203"/>
    </location>
</feature>
<keyword evidence="5" id="KW-1185">Reference proteome</keyword>
<organism evidence="4 5">
    <name type="scientific">Nakamurella flavida</name>
    <dbReference type="NCBI Taxonomy" id="363630"/>
    <lineage>
        <taxon>Bacteria</taxon>
        <taxon>Bacillati</taxon>
        <taxon>Actinomycetota</taxon>
        <taxon>Actinomycetes</taxon>
        <taxon>Nakamurellales</taxon>
        <taxon>Nakamurellaceae</taxon>
        <taxon>Nakamurella</taxon>
    </lineage>
</organism>
<evidence type="ECO:0000259" key="3">
    <source>
        <dbReference type="SMART" id="SM00822"/>
    </source>
</evidence>
<dbReference type="EMBL" id="JAERWL010000010">
    <property type="protein sequence ID" value="MBM9477438.1"/>
    <property type="molecule type" value="Genomic_DNA"/>
</dbReference>
<comment type="caution">
    <text evidence="4">The sequence shown here is derived from an EMBL/GenBank/DDBJ whole genome shotgun (WGS) entry which is preliminary data.</text>
</comment>
<dbReference type="InterPro" id="IPR020904">
    <property type="entry name" value="Sc_DH/Rdtase_CS"/>
</dbReference>
<dbReference type="RefSeq" id="WP_205257542.1">
    <property type="nucleotide sequence ID" value="NZ_BAAAPV010000003.1"/>
</dbReference>
<protein>
    <submittedName>
        <fullName evidence="4">D-threitol dehydrogenase</fullName>
    </submittedName>
</protein>
<accession>A0A938YMI8</accession>
<dbReference type="FunFam" id="3.40.50.720:FF:000084">
    <property type="entry name" value="Short-chain dehydrogenase reductase"/>
    <property type="match status" value="1"/>
</dbReference>
<evidence type="ECO:0000256" key="2">
    <source>
        <dbReference type="ARBA" id="ARBA00023002"/>
    </source>
</evidence>
<dbReference type="SMART" id="SM00822">
    <property type="entry name" value="PKS_KR"/>
    <property type="match status" value="1"/>
</dbReference>
<dbReference type="Pfam" id="PF13561">
    <property type="entry name" value="adh_short_C2"/>
    <property type="match status" value="1"/>
</dbReference>
<comment type="similarity">
    <text evidence="1">Belongs to the short-chain dehydrogenases/reductases (SDR) family.</text>
</comment>
<evidence type="ECO:0000313" key="5">
    <source>
        <dbReference type="Proteomes" id="UP000663801"/>
    </source>
</evidence>
<dbReference type="PANTHER" id="PTHR42760">
    <property type="entry name" value="SHORT-CHAIN DEHYDROGENASES/REDUCTASES FAMILY MEMBER"/>
    <property type="match status" value="1"/>
</dbReference>
<dbReference type="PROSITE" id="PS00061">
    <property type="entry name" value="ADH_SHORT"/>
    <property type="match status" value="1"/>
</dbReference>
<reference evidence="4" key="1">
    <citation type="submission" date="2021-01" db="EMBL/GenBank/DDBJ databases">
        <title>KCTC 19127 draft genome.</title>
        <authorList>
            <person name="An D."/>
        </authorList>
    </citation>
    <scope>NUCLEOTIDE SEQUENCE</scope>
    <source>
        <strain evidence="4">KCTC 19127</strain>
    </source>
</reference>
<evidence type="ECO:0000313" key="4">
    <source>
        <dbReference type="EMBL" id="MBM9477438.1"/>
    </source>
</evidence>
<dbReference type="InterPro" id="IPR036291">
    <property type="entry name" value="NAD(P)-bd_dom_sf"/>
</dbReference>
<dbReference type="CDD" id="cd05233">
    <property type="entry name" value="SDR_c"/>
    <property type="match status" value="1"/>
</dbReference>
<dbReference type="PRINTS" id="PR00080">
    <property type="entry name" value="SDRFAMILY"/>
</dbReference>
<name>A0A938YMI8_9ACTN</name>
<sequence>MTSAPTPVPGTDPQDGDVDLTFRLDGRVALVTGAVSGIGRAIAEVFAERGARVVVADLDAAASRAGAATLGGDAVGVGCDVTDPGSVQAAVDQALAATGGIDVLVNCAGIVDLAPAEELTARAWDRTLAVNLTGTFTACQIVGRVMLEAGVGTIVNLASQAGTVALHEHAAYCASKAGVLALTRVLASEWGGRGITVNAISPTVVLTDLGRTAWAGEKGERAREQIPTGRFALPREVAGAAVFLASGAARMVNGADLVVDGGYTIR</sequence>
<dbReference type="AlphaFoldDB" id="A0A938YMI8"/>
<dbReference type="GO" id="GO:0016616">
    <property type="term" value="F:oxidoreductase activity, acting on the CH-OH group of donors, NAD or NADP as acceptor"/>
    <property type="evidence" value="ECO:0007669"/>
    <property type="project" value="TreeGrafter"/>
</dbReference>
<proteinExistence type="inferred from homology"/>